<dbReference type="PROSITE" id="PS51257">
    <property type="entry name" value="PROKAR_LIPOPROTEIN"/>
    <property type="match status" value="1"/>
</dbReference>
<dbReference type="Proteomes" id="UP000707206">
    <property type="component" value="Unassembled WGS sequence"/>
</dbReference>
<keyword evidence="1" id="KW-0479">Metal-binding</keyword>
<dbReference type="InterPro" id="IPR052063">
    <property type="entry name" value="Polysaccharide_Lyase_1"/>
</dbReference>
<evidence type="ECO:0000256" key="3">
    <source>
        <dbReference type="SAM" id="MobiDB-lite"/>
    </source>
</evidence>
<dbReference type="PANTHER" id="PTHR42970">
    <property type="entry name" value="PECTATE LYASE C-RELATED"/>
    <property type="match status" value="1"/>
</dbReference>
<gene>
    <name evidence="4" type="ORF">FK220_019490</name>
</gene>
<feature type="compositionally biased region" description="Acidic residues" evidence="3">
    <location>
        <begin position="119"/>
        <end position="138"/>
    </location>
</feature>
<sequence>MNIKSPSPVVMLYFFVFFVSISCTKDSDLLSDYVSTELQPDLVFKTFVVDDRFSTTPETSITVDVLENDTFSDEANVKIIGVSEPANGTVEINEDKTITYTPNPPDENDTTADTTDTTDTSDDTTDTPEDTTDTTEETTDTFTYTTEVVNEDETVTVEEGTVTVEIIDYGELKAFPSAYGFGKNTTGGRGGYVVEVTNLNDRGAGSLREALKMTGTRTIVFRVGGTINCSSYLDIPQGSGNVTIAGQTAPGEGILIKGAELRISASNVIVRYLRIRPGSGTNGSNEDGINISAYNGDNLQNIIIDHCSISWARDENFALVGGFSGSTIKNVTLQNSIISESGYGALNYKGTSNITYFGNLFALNSERNIRANHPVSNALDFEMINNLVYGGKWRTNVSLGSKFSAINNKYKASNQVDSRGSVSVHGESDGTGEAGETYAFITGNIQISGQSEYSGNLSNYLKSSAFSDSGTAAAAIPANQLEANLLNVVGASFPRRDAVDTRIIDSYNAGNGSLASNGSYPQIPTVSSEELDSDKDGMSNEWEKSVGLDPNNPDDGNEDRNDDGYTNLEDFLNQVDFD</sequence>
<dbReference type="AlphaFoldDB" id="A0A967E8C9"/>
<comment type="caution">
    <text evidence="4">The sequence shown here is derived from an EMBL/GenBank/DDBJ whole genome shotgun (WGS) entry which is preliminary data.</text>
</comment>
<reference evidence="4" key="1">
    <citation type="submission" date="2019-07" db="EMBL/GenBank/DDBJ databases">
        <authorList>
            <person name="De-Chao Zhang Q."/>
        </authorList>
    </citation>
    <scope>NUCLEOTIDE SEQUENCE</scope>
    <source>
        <strain evidence="4">TP-CH-4</strain>
    </source>
</reference>
<feature type="region of interest" description="Disordered" evidence="3">
    <location>
        <begin position="92"/>
        <end position="138"/>
    </location>
</feature>
<dbReference type="InterPro" id="IPR012334">
    <property type="entry name" value="Pectin_lyas_fold"/>
</dbReference>
<evidence type="ECO:0000256" key="1">
    <source>
        <dbReference type="ARBA" id="ARBA00022723"/>
    </source>
</evidence>
<name>A0A967E8C9_9FLAO</name>
<dbReference type="Gene3D" id="2.160.20.10">
    <property type="entry name" value="Single-stranded right-handed beta-helix, Pectin lyase-like"/>
    <property type="match status" value="1"/>
</dbReference>
<evidence type="ECO:0008006" key="6">
    <source>
        <dbReference type="Google" id="ProtNLM"/>
    </source>
</evidence>
<proteinExistence type="predicted"/>
<evidence type="ECO:0000313" key="4">
    <source>
        <dbReference type="EMBL" id="NHF61545.1"/>
    </source>
</evidence>
<organism evidence="4 5">
    <name type="scientific">Pelagihabitans pacificus</name>
    <dbReference type="NCBI Taxonomy" id="2696054"/>
    <lineage>
        <taxon>Bacteria</taxon>
        <taxon>Pseudomonadati</taxon>
        <taxon>Bacteroidota</taxon>
        <taxon>Flavobacteriia</taxon>
        <taxon>Flavobacteriales</taxon>
        <taxon>Flavobacteriaceae</taxon>
        <taxon>Pelagihabitans</taxon>
    </lineage>
</organism>
<evidence type="ECO:0000256" key="2">
    <source>
        <dbReference type="ARBA" id="ARBA00023180"/>
    </source>
</evidence>
<protein>
    <recommendedName>
        <fullName evidence="6">Pectate lyase</fullName>
    </recommendedName>
</protein>
<keyword evidence="5" id="KW-1185">Reference proteome</keyword>
<dbReference type="EMBL" id="VIKU02000010">
    <property type="protein sequence ID" value="NHF61545.1"/>
    <property type="molecule type" value="Genomic_DNA"/>
</dbReference>
<evidence type="ECO:0000313" key="5">
    <source>
        <dbReference type="Proteomes" id="UP000707206"/>
    </source>
</evidence>
<dbReference type="PANTHER" id="PTHR42970:SF1">
    <property type="entry name" value="PECTATE LYASE C-RELATED"/>
    <property type="match status" value="1"/>
</dbReference>
<accession>A0A967E8C9</accession>
<dbReference type="GO" id="GO:0046872">
    <property type="term" value="F:metal ion binding"/>
    <property type="evidence" value="ECO:0007669"/>
    <property type="project" value="UniProtKB-KW"/>
</dbReference>
<feature type="compositionally biased region" description="Basic and acidic residues" evidence="3">
    <location>
        <begin position="534"/>
        <end position="546"/>
    </location>
</feature>
<feature type="compositionally biased region" description="Polar residues" evidence="3">
    <location>
        <begin position="510"/>
        <end position="528"/>
    </location>
</feature>
<dbReference type="SUPFAM" id="SSF51126">
    <property type="entry name" value="Pectin lyase-like"/>
    <property type="match status" value="1"/>
</dbReference>
<feature type="region of interest" description="Disordered" evidence="3">
    <location>
        <begin position="510"/>
        <end position="578"/>
    </location>
</feature>
<dbReference type="InterPro" id="IPR011050">
    <property type="entry name" value="Pectin_lyase_fold/virulence"/>
</dbReference>
<reference evidence="4" key="2">
    <citation type="submission" date="2020-03" db="EMBL/GenBank/DDBJ databases">
        <title>Flavobacteriaceae bacterium strain TP-CH-4, a member of the family Flavobacteriaceae isolated from a deep-sea seamount.</title>
        <authorList>
            <person name="Zhang D.-C."/>
        </authorList>
    </citation>
    <scope>NUCLEOTIDE SEQUENCE</scope>
    <source>
        <strain evidence="4">TP-CH-4</strain>
    </source>
</reference>
<keyword evidence="2" id="KW-0325">Glycoprotein</keyword>
<dbReference type="Pfam" id="PF17963">
    <property type="entry name" value="Big_9"/>
    <property type="match status" value="1"/>
</dbReference>
<dbReference type="RefSeq" id="WP_152576042.1">
    <property type="nucleotide sequence ID" value="NZ_VIKU02000010.1"/>
</dbReference>